<dbReference type="NCBIfam" id="TIGR00229">
    <property type="entry name" value="sensory_box"/>
    <property type="match status" value="2"/>
</dbReference>
<sequence>MCIPNDPLRQLENLITGIEASVSDELSVAFSILKEQLVPGCHSIQRTEKTQAEAILNATLTIEKLEESLTAMRDELNHARKERDNSETKGKMMADAQAEAIVNSAEIISELEETKLCLKAAHEAERDSKIAAERLIGFGNILDESDNEIYIFDCQSLRFVFANQGARKNLGYTIDELREMTPVDIKPDLEMDGLELQLYPLRNKQASSLRFSTVHIRKDGTRYPVEVHLHRSIYEERPVFVAVILDTTEKVQAEEELRTLSVTVEQSPASVMITDLDGNIEYVNPMFTKVTGISRDQALAQDCWGLLANMLPTHRCKELRQKICAGEVWRGEIESKNQNGEPFWELASISPIRNASGDIIRFLATFQDVTYSKMLMQKMEHLAFHDSLTGLPNRSSILQTIQRAIDSKKRSQYAVLFMDFDRFKLINDSLGHKAGDELLRQMSERLRRSLRNTDHVAAARLGGDEFVVFLNNLSDLDRAGRVAERLLQTFSESYQLCGNTVHSTVSIGIVTNEQQYQSANDMLRDADLAMYEAKSQGRGCYALFDQSMHERAETRMRIEGDLRMAIQRDEFVLHYQPIVDLESGHLEGVETLVRWNNRDRGLVQPNDFISIAEETRLIIPIGEWILKEACRQFAEWRRTLGEHAPPCFHVNASRLQMLNPGFVEMVTDCLYENDIPSQCLHLEITESVLIQEPGTIVRTLDALRDVGVLIDIDDFGTGYSSLSCLHEFPIDVLKIDRVFVNNMRSVKDAAALLHVILTLADDLDLQVIAEGVETPEQLATLQSMGCQYAQGFFFSKPLAVDEFEAFAMKAANGLNVVDSPATPALFAGYQNTDTCLIPVLDALHIEA</sequence>
<dbReference type="CDD" id="cd01948">
    <property type="entry name" value="EAL"/>
    <property type="match status" value="1"/>
</dbReference>
<dbReference type="Gene3D" id="3.30.70.270">
    <property type="match status" value="1"/>
</dbReference>
<dbReference type="Pfam" id="PF00563">
    <property type="entry name" value="EAL"/>
    <property type="match status" value="1"/>
</dbReference>
<dbReference type="Proteomes" id="UP000315010">
    <property type="component" value="Unassembled WGS sequence"/>
</dbReference>
<evidence type="ECO:0000259" key="4">
    <source>
        <dbReference type="SMART" id="SM00267"/>
    </source>
</evidence>
<dbReference type="EC" id="3.1.4.52" evidence="5"/>
<accession>A0A5C5YZJ8</accession>
<dbReference type="SMART" id="SM00091">
    <property type="entry name" value="PAS"/>
    <property type="match status" value="2"/>
</dbReference>
<dbReference type="PANTHER" id="PTHR44757:SF2">
    <property type="entry name" value="BIOFILM ARCHITECTURE MAINTENANCE PROTEIN MBAA"/>
    <property type="match status" value="1"/>
</dbReference>
<keyword evidence="6" id="KW-1185">Reference proteome</keyword>
<dbReference type="InterPro" id="IPR001633">
    <property type="entry name" value="EAL_dom"/>
</dbReference>
<dbReference type="InterPro" id="IPR000014">
    <property type="entry name" value="PAS"/>
</dbReference>
<gene>
    <name evidence="5" type="primary">gmr_1</name>
    <name evidence="5" type="ORF">CA13_18830</name>
</gene>
<dbReference type="InterPro" id="IPR035965">
    <property type="entry name" value="PAS-like_dom_sf"/>
</dbReference>
<dbReference type="SUPFAM" id="SSF55785">
    <property type="entry name" value="PYP-like sensor domain (PAS domain)"/>
    <property type="match status" value="2"/>
</dbReference>
<dbReference type="OrthoDB" id="9762141at2"/>
<feature type="domain" description="GGDEF" evidence="4">
    <location>
        <begin position="372"/>
        <end position="544"/>
    </location>
</feature>
<dbReference type="PANTHER" id="PTHR44757">
    <property type="entry name" value="DIGUANYLATE CYCLASE DGCP"/>
    <property type="match status" value="1"/>
</dbReference>
<evidence type="ECO:0000313" key="6">
    <source>
        <dbReference type="Proteomes" id="UP000315010"/>
    </source>
</evidence>
<dbReference type="SMART" id="SM00267">
    <property type="entry name" value="GGDEF"/>
    <property type="match status" value="1"/>
</dbReference>
<dbReference type="EMBL" id="SJPJ01000001">
    <property type="protein sequence ID" value="TWT80464.1"/>
    <property type="molecule type" value="Genomic_DNA"/>
</dbReference>
<dbReference type="SMART" id="SM00052">
    <property type="entry name" value="EAL"/>
    <property type="match status" value="1"/>
</dbReference>
<dbReference type="InterPro" id="IPR029787">
    <property type="entry name" value="Nucleotide_cyclase"/>
</dbReference>
<proteinExistence type="predicted"/>
<dbReference type="CDD" id="cd00130">
    <property type="entry name" value="PAS"/>
    <property type="match status" value="2"/>
</dbReference>
<dbReference type="InterPro" id="IPR035919">
    <property type="entry name" value="EAL_sf"/>
</dbReference>
<dbReference type="Gene3D" id="3.30.450.20">
    <property type="entry name" value="PAS domain"/>
    <property type="match status" value="2"/>
</dbReference>
<dbReference type="Pfam" id="PF13426">
    <property type="entry name" value="PAS_9"/>
    <property type="match status" value="2"/>
</dbReference>
<evidence type="ECO:0000259" key="3">
    <source>
        <dbReference type="SMART" id="SM00091"/>
    </source>
</evidence>
<dbReference type="CDD" id="cd01949">
    <property type="entry name" value="GGDEF"/>
    <property type="match status" value="1"/>
</dbReference>
<dbReference type="InterPro" id="IPR001610">
    <property type="entry name" value="PAC"/>
</dbReference>
<keyword evidence="5" id="KW-0378">Hydrolase</keyword>
<reference evidence="5 6" key="1">
    <citation type="submission" date="2019-02" db="EMBL/GenBank/DDBJ databases">
        <title>Deep-cultivation of Planctomycetes and their phenomic and genomic characterization uncovers novel biology.</title>
        <authorList>
            <person name="Wiegand S."/>
            <person name="Jogler M."/>
            <person name="Boedeker C."/>
            <person name="Pinto D."/>
            <person name="Vollmers J."/>
            <person name="Rivas-Marin E."/>
            <person name="Kohn T."/>
            <person name="Peeters S.H."/>
            <person name="Heuer A."/>
            <person name="Rast P."/>
            <person name="Oberbeckmann S."/>
            <person name="Bunk B."/>
            <person name="Jeske O."/>
            <person name="Meyerdierks A."/>
            <person name="Storesund J.E."/>
            <person name="Kallscheuer N."/>
            <person name="Luecker S."/>
            <person name="Lage O.M."/>
            <person name="Pohl T."/>
            <person name="Merkel B.J."/>
            <person name="Hornburger P."/>
            <person name="Mueller R.-W."/>
            <person name="Bruemmer F."/>
            <person name="Labrenz M."/>
            <person name="Spormann A.M."/>
            <person name="Op Den Camp H."/>
            <person name="Overmann J."/>
            <person name="Amann R."/>
            <person name="Jetten M.S.M."/>
            <person name="Mascher T."/>
            <person name="Medema M.H."/>
            <person name="Devos D.P."/>
            <person name="Kaster A.-K."/>
            <person name="Ovreas L."/>
            <person name="Rohde M."/>
            <person name="Galperin M.Y."/>
            <person name="Jogler C."/>
        </authorList>
    </citation>
    <scope>NUCLEOTIDE SEQUENCE [LARGE SCALE GENOMIC DNA]</scope>
    <source>
        <strain evidence="5 6">CA13</strain>
    </source>
</reference>
<keyword evidence="1" id="KW-0175">Coiled coil</keyword>
<dbReference type="RefSeq" id="WP_146395507.1">
    <property type="nucleotide sequence ID" value="NZ_SJPJ01000001.1"/>
</dbReference>
<feature type="domain" description="EAL" evidence="2">
    <location>
        <begin position="554"/>
        <end position="802"/>
    </location>
</feature>
<feature type="coiled-coil region" evidence="1">
    <location>
        <begin position="55"/>
        <end position="89"/>
    </location>
</feature>
<feature type="domain" description="PAS" evidence="3">
    <location>
        <begin position="258"/>
        <end position="327"/>
    </location>
</feature>
<dbReference type="InterPro" id="IPR000160">
    <property type="entry name" value="GGDEF_dom"/>
</dbReference>
<dbReference type="Gene3D" id="3.20.20.450">
    <property type="entry name" value="EAL domain"/>
    <property type="match status" value="1"/>
</dbReference>
<evidence type="ECO:0000259" key="2">
    <source>
        <dbReference type="SMART" id="SM00052"/>
    </source>
</evidence>
<dbReference type="SUPFAM" id="SSF55073">
    <property type="entry name" value="Nucleotide cyclase"/>
    <property type="match status" value="1"/>
</dbReference>
<comment type="caution">
    <text evidence="5">The sequence shown here is derived from an EMBL/GenBank/DDBJ whole genome shotgun (WGS) entry which is preliminary data.</text>
</comment>
<evidence type="ECO:0000256" key="1">
    <source>
        <dbReference type="SAM" id="Coils"/>
    </source>
</evidence>
<feature type="domain" description="PAS" evidence="3">
    <location>
        <begin position="136"/>
        <end position="203"/>
    </location>
</feature>
<dbReference type="InterPro" id="IPR043128">
    <property type="entry name" value="Rev_trsase/Diguanyl_cyclase"/>
</dbReference>
<dbReference type="GO" id="GO:0071111">
    <property type="term" value="F:cyclic-guanylate-specific phosphodiesterase activity"/>
    <property type="evidence" value="ECO:0007669"/>
    <property type="project" value="UniProtKB-EC"/>
</dbReference>
<protein>
    <submittedName>
        <fullName evidence="5">Cyclic di-GMP phosphodiesterase Gmr</fullName>
        <ecNumber evidence="5">3.1.4.52</ecNumber>
    </submittedName>
</protein>
<dbReference type="SUPFAM" id="SSF141868">
    <property type="entry name" value="EAL domain-like"/>
    <property type="match status" value="1"/>
</dbReference>
<dbReference type="NCBIfam" id="TIGR00254">
    <property type="entry name" value="GGDEF"/>
    <property type="match status" value="1"/>
</dbReference>
<dbReference type="Pfam" id="PF00990">
    <property type="entry name" value="GGDEF"/>
    <property type="match status" value="1"/>
</dbReference>
<name>A0A5C5YZJ8_9BACT</name>
<evidence type="ECO:0000313" key="5">
    <source>
        <dbReference type="EMBL" id="TWT80464.1"/>
    </source>
</evidence>
<organism evidence="5 6">
    <name type="scientific">Novipirellula herctigrandis</name>
    <dbReference type="NCBI Taxonomy" id="2527986"/>
    <lineage>
        <taxon>Bacteria</taxon>
        <taxon>Pseudomonadati</taxon>
        <taxon>Planctomycetota</taxon>
        <taxon>Planctomycetia</taxon>
        <taxon>Pirellulales</taxon>
        <taxon>Pirellulaceae</taxon>
        <taxon>Novipirellula</taxon>
    </lineage>
</organism>
<dbReference type="InterPro" id="IPR052155">
    <property type="entry name" value="Biofilm_reg_signaling"/>
</dbReference>
<dbReference type="SMART" id="SM00086">
    <property type="entry name" value="PAC"/>
    <property type="match status" value="2"/>
</dbReference>
<dbReference type="AlphaFoldDB" id="A0A5C5YZJ8"/>